<dbReference type="InterPro" id="IPR051420">
    <property type="entry name" value="Ser_Thr_Kinases_DiverseReg"/>
</dbReference>
<dbReference type="InterPro" id="IPR003591">
    <property type="entry name" value="Leu-rich_rpt_typical-subtyp"/>
</dbReference>
<keyword evidence="12" id="KW-1133">Transmembrane helix</keyword>
<keyword evidence="20" id="KW-1185">Reference proteome</keyword>
<dbReference type="Pfam" id="PF13855">
    <property type="entry name" value="LRR_8"/>
    <property type="match status" value="1"/>
</dbReference>
<dbReference type="InterPro" id="IPR011009">
    <property type="entry name" value="Kinase-like_dom_sf"/>
</dbReference>
<dbReference type="SMART" id="SM00220">
    <property type="entry name" value="S_TKc"/>
    <property type="match status" value="1"/>
</dbReference>
<dbReference type="GO" id="GO:0016020">
    <property type="term" value="C:membrane"/>
    <property type="evidence" value="ECO:0007669"/>
    <property type="project" value="UniProtKB-SubCell"/>
</dbReference>
<organism evidence="19 20">
    <name type="scientific">Clitoria ternatea</name>
    <name type="common">Butterfly pea</name>
    <dbReference type="NCBI Taxonomy" id="43366"/>
    <lineage>
        <taxon>Eukaryota</taxon>
        <taxon>Viridiplantae</taxon>
        <taxon>Streptophyta</taxon>
        <taxon>Embryophyta</taxon>
        <taxon>Tracheophyta</taxon>
        <taxon>Spermatophyta</taxon>
        <taxon>Magnoliopsida</taxon>
        <taxon>eudicotyledons</taxon>
        <taxon>Gunneridae</taxon>
        <taxon>Pentapetalae</taxon>
        <taxon>rosids</taxon>
        <taxon>fabids</taxon>
        <taxon>Fabales</taxon>
        <taxon>Fabaceae</taxon>
        <taxon>Papilionoideae</taxon>
        <taxon>50 kb inversion clade</taxon>
        <taxon>NPAAA clade</taxon>
        <taxon>indigoferoid/millettioid clade</taxon>
        <taxon>Phaseoleae</taxon>
        <taxon>Clitoria</taxon>
    </lineage>
</organism>
<keyword evidence="5" id="KW-0433">Leucine-rich repeat</keyword>
<dbReference type="FunFam" id="3.80.10.10:FF:000095">
    <property type="entry name" value="LRR receptor-like serine/threonine-protein kinase GSO1"/>
    <property type="match status" value="1"/>
</dbReference>
<reference evidence="19 20" key="1">
    <citation type="submission" date="2024-01" db="EMBL/GenBank/DDBJ databases">
        <title>The genomes of 5 underutilized Papilionoideae crops provide insights into root nodulation and disease resistance.</title>
        <authorList>
            <person name="Yuan L."/>
        </authorList>
    </citation>
    <scope>NUCLEOTIDE SEQUENCE [LARGE SCALE GENOMIC DNA]</scope>
    <source>
        <strain evidence="19">LY-2023</strain>
        <tissue evidence="19">Leaf</tissue>
    </source>
</reference>
<dbReference type="Proteomes" id="UP001359559">
    <property type="component" value="Unassembled WGS sequence"/>
</dbReference>
<comment type="catalytic activity">
    <reaction evidence="17">
        <text>L-seryl-[protein] + ATP = O-phospho-L-seryl-[protein] + ADP + H(+)</text>
        <dbReference type="Rhea" id="RHEA:17989"/>
        <dbReference type="Rhea" id="RHEA-COMP:9863"/>
        <dbReference type="Rhea" id="RHEA-COMP:11604"/>
        <dbReference type="ChEBI" id="CHEBI:15378"/>
        <dbReference type="ChEBI" id="CHEBI:29999"/>
        <dbReference type="ChEBI" id="CHEBI:30616"/>
        <dbReference type="ChEBI" id="CHEBI:83421"/>
        <dbReference type="ChEBI" id="CHEBI:456216"/>
        <dbReference type="EC" id="2.7.11.1"/>
    </reaction>
</comment>
<comment type="subcellular location">
    <subcellularLocation>
        <location evidence="1">Membrane</location>
        <topology evidence="1">Single-pass membrane protein</topology>
    </subcellularLocation>
</comment>
<keyword evidence="14" id="KW-0675">Receptor</keyword>
<protein>
    <recommendedName>
        <fullName evidence="2">non-specific serine/threonine protein kinase</fullName>
        <ecNumber evidence="2">2.7.11.1</ecNumber>
    </recommendedName>
</protein>
<evidence type="ECO:0000256" key="6">
    <source>
        <dbReference type="ARBA" id="ARBA00022679"/>
    </source>
</evidence>
<dbReference type="PROSITE" id="PS50011">
    <property type="entry name" value="PROTEIN_KINASE_DOM"/>
    <property type="match status" value="1"/>
</dbReference>
<dbReference type="SMART" id="SM00365">
    <property type="entry name" value="LRR_SD22"/>
    <property type="match status" value="3"/>
</dbReference>
<name>A0AAN9JLH3_CLITE</name>
<evidence type="ECO:0000313" key="19">
    <source>
        <dbReference type="EMBL" id="KAK7300359.1"/>
    </source>
</evidence>
<dbReference type="Gene3D" id="1.10.510.10">
    <property type="entry name" value="Transferase(Phosphotransferase) domain 1"/>
    <property type="match status" value="1"/>
</dbReference>
<dbReference type="Pfam" id="PF00560">
    <property type="entry name" value="LRR_1"/>
    <property type="match status" value="6"/>
</dbReference>
<keyword evidence="9" id="KW-0547">Nucleotide-binding</keyword>
<evidence type="ECO:0000256" key="12">
    <source>
        <dbReference type="ARBA" id="ARBA00022989"/>
    </source>
</evidence>
<dbReference type="PANTHER" id="PTHR48005">
    <property type="entry name" value="LEUCINE RICH REPEAT KINASE 2"/>
    <property type="match status" value="1"/>
</dbReference>
<dbReference type="EC" id="2.7.11.1" evidence="2"/>
<keyword evidence="13" id="KW-0472">Membrane</keyword>
<keyword evidence="6" id="KW-0808">Transferase</keyword>
<dbReference type="InterPro" id="IPR001611">
    <property type="entry name" value="Leu-rich_rpt"/>
</dbReference>
<keyword evidence="4" id="KW-0597">Phosphoprotein</keyword>
<evidence type="ECO:0000256" key="8">
    <source>
        <dbReference type="ARBA" id="ARBA00022737"/>
    </source>
</evidence>
<comment type="catalytic activity">
    <reaction evidence="16">
        <text>L-threonyl-[protein] + ATP = O-phospho-L-threonyl-[protein] + ADP + H(+)</text>
        <dbReference type="Rhea" id="RHEA:46608"/>
        <dbReference type="Rhea" id="RHEA-COMP:11060"/>
        <dbReference type="Rhea" id="RHEA-COMP:11605"/>
        <dbReference type="ChEBI" id="CHEBI:15378"/>
        <dbReference type="ChEBI" id="CHEBI:30013"/>
        <dbReference type="ChEBI" id="CHEBI:30616"/>
        <dbReference type="ChEBI" id="CHEBI:61977"/>
        <dbReference type="ChEBI" id="CHEBI:456216"/>
        <dbReference type="EC" id="2.7.11.1"/>
    </reaction>
</comment>
<evidence type="ECO:0000256" key="14">
    <source>
        <dbReference type="ARBA" id="ARBA00023170"/>
    </source>
</evidence>
<evidence type="ECO:0000256" key="2">
    <source>
        <dbReference type="ARBA" id="ARBA00012513"/>
    </source>
</evidence>
<keyword evidence="7" id="KW-0812">Transmembrane</keyword>
<dbReference type="Pfam" id="PF00069">
    <property type="entry name" value="Pkinase"/>
    <property type="match status" value="1"/>
</dbReference>
<keyword evidence="10" id="KW-0418">Kinase</keyword>
<comment type="caution">
    <text evidence="19">The sequence shown here is derived from an EMBL/GenBank/DDBJ whole genome shotgun (WGS) entry which is preliminary data.</text>
</comment>
<evidence type="ECO:0000256" key="5">
    <source>
        <dbReference type="ARBA" id="ARBA00022614"/>
    </source>
</evidence>
<evidence type="ECO:0000256" key="17">
    <source>
        <dbReference type="ARBA" id="ARBA00048679"/>
    </source>
</evidence>
<evidence type="ECO:0000256" key="7">
    <source>
        <dbReference type="ARBA" id="ARBA00022692"/>
    </source>
</evidence>
<keyword evidence="8" id="KW-0677">Repeat</keyword>
<proteinExistence type="predicted"/>
<dbReference type="EMBL" id="JAYKXN010000003">
    <property type="protein sequence ID" value="KAK7300359.1"/>
    <property type="molecule type" value="Genomic_DNA"/>
</dbReference>
<evidence type="ECO:0000256" key="4">
    <source>
        <dbReference type="ARBA" id="ARBA00022553"/>
    </source>
</evidence>
<evidence type="ECO:0000256" key="11">
    <source>
        <dbReference type="ARBA" id="ARBA00022840"/>
    </source>
</evidence>
<evidence type="ECO:0000256" key="9">
    <source>
        <dbReference type="ARBA" id="ARBA00022741"/>
    </source>
</evidence>
<dbReference type="InterPro" id="IPR000719">
    <property type="entry name" value="Prot_kinase_dom"/>
</dbReference>
<dbReference type="GO" id="GO:0005524">
    <property type="term" value="F:ATP binding"/>
    <property type="evidence" value="ECO:0007669"/>
    <property type="project" value="UniProtKB-KW"/>
</dbReference>
<dbReference type="SUPFAM" id="SSF56112">
    <property type="entry name" value="Protein kinase-like (PK-like)"/>
    <property type="match status" value="1"/>
</dbReference>
<dbReference type="Gene3D" id="3.80.10.10">
    <property type="entry name" value="Ribonuclease Inhibitor"/>
    <property type="match status" value="2"/>
</dbReference>
<evidence type="ECO:0000256" key="10">
    <source>
        <dbReference type="ARBA" id="ARBA00022777"/>
    </source>
</evidence>
<keyword evidence="15" id="KW-0325">Glycoprotein</keyword>
<evidence type="ECO:0000313" key="20">
    <source>
        <dbReference type="Proteomes" id="UP001359559"/>
    </source>
</evidence>
<dbReference type="AlphaFoldDB" id="A0AAN9JLH3"/>
<dbReference type="FunFam" id="3.80.10.10:FF:000919">
    <property type="entry name" value="Leucine-rich repeat receptor-like protein kinase PEPR1"/>
    <property type="match status" value="1"/>
</dbReference>
<dbReference type="GO" id="GO:0004674">
    <property type="term" value="F:protein serine/threonine kinase activity"/>
    <property type="evidence" value="ECO:0007669"/>
    <property type="project" value="UniProtKB-KW"/>
</dbReference>
<evidence type="ECO:0000256" key="13">
    <source>
        <dbReference type="ARBA" id="ARBA00023136"/>
    </source>
</evidence>
<gene>
    <name evidence="19" type="ORF">RJT34_11203</name>
</gene>
<evidence type="ECO:0000256" key="16">
    <source>
        <dbReference type="ARBA" id="ARBA00047899"/>
    </source>
</evidence>
<dbReference type="SMART" id="SM00369">
    <property type="entry name" value="LRR_TYP"/>
    <property type="match status" value="4"/>
</dbReference>
<keyword evidence="11" id="KW-0067">ATP-binding</keyword>
<evidence type="ECO:0000256" key="1">
    <source>
        <dbReference type="ARBA" id="ARBA00004167"/>
    </source>
</evidence>
<keyword evidence="3" id="KW-0723">Serine/threonine-protein kinase</keyword>
<accession>A0AAN9JLH3</accession>
<dbReference type="PANTHER" id="PTHR48005:SF79">
    <property type="entry name" value="INACTIVE LEUCINE-RICH REPEAT RECEPTOR-LIKE PROTEIN KINASE CORYNE ISOFORM X1"/>
    <property type="match status" value="1"/>
</dbReference>
<feature type="domain" description="Protein kinase" evidence="18">
    <location>
        <begin position="435"/>
        <end position="789"/>
    </location>
</feature>
<sequence>MPTTWSHSISLSIFGQLGPQIGKLYNLQTLVLLGNGFSGRVPSELSNCTLLQYLDLSENQFSEQIPPSLKNLQNLQYLSLSSNKLSGGIPNSLFQIAPLEEVSLHSNLLIGPIPTNIGNLTRLLRLYLHGNKLSGTIPSSIGNCSKLEILALSFNSLTGEIPVSVWNIAGLKHILVAGNRLFGELPLEMTKLKLLQNISLSDNQFSGVIPEFLGINSSLVKLDCMNNKFSGSIPSNLCFGKQLRVHSMGINQLQGGMPSDLGKCASLRMLSLYENNLAGSLPDFLSNLSLTYMDISKNTISGPIPTSLLNCSSLAKINFSMNRFTGLIPSELEKLVNLEILDLAHNKLEGPLPPQLSNCAKMDHFDVGFNFLNGSLPSSLRSWKGITSLILRENHFTGGIPRFLSEFNALRELQLGGNLFGGKIPQSLGKLKNLFYGLNLSSNGLTGDIPSEMRGLQALQSLDVSLNNLTGSIDVLESLVSLIEVNISYNIFHGPVPKALMKLLNSSPSSFMGNPLLCVSCSPSDDLGCIKTMHVKACVYKSTNHKSISKFEIVMIEIGCSIFSFMLLTIIRMHRHRGSEPQSNASNDQWWSQWSFIERGGGRIGFIYAQEVQILDEGRDIKPKNILLDANMEAVIADFGTALFMEQSQLSCSQSQARLRLSTCVVGTPGYIAPENAYEIDPSRKSDVYSYGVVLLELITRRKVLVPSSLKDGEQVTHLAHWVRSVWMKTGKIEEVADPFLASQFSNSAALARHVTEVLLLALRCTDRNASKRPTMKDVVAMYNRLMFLLRFYDMVNGEVAVDIVAPQPSGSFSHLSAVPVVVGIDHHLHGESSRAANLRHRQVTFDVETESEDSNDFSFWQEEADGRKLMDRVWDEWKLMYRPASGIAGLAIKLLGNGKIWSEQVMVAALIVPKITYIWPALVFLPAVNGPVLANPFNWFFLTRLAHHMHLQQSVNSPLKFYFQTPIKNTSQSLAHGEIGG</sequence>
<dbReference type="InterPro" id="IPR032675">
    <property type="entry name" value="LRR_dom_sf"/>
</dbReference>
<evidence type="ECO:0000256" key="3">
    <source>
        <dbReference type="ARBA" id="ARBA00022527"/>
    </source>
</evidence>
<dbReference type="SUPFAM" id="SSF52058">
    <property type="entry name" value="L domain-like"/>
    <property type="match status" value="2"/>
</dbReference>
<evidence type="ECO:0000259" key="18">
    <source>
        <dbReference type="PROSITE" id="PS50011"/>
    </source>
</evidence>
<evidence type="ECO:0000256" key="15">
    <source>
        <dbReference type="ARBA" id="ARBA00023180"/>
    </source>
</evidence>